<proteinExistence type="predicted"/>
<feature type="domain" description="Ig-like" evidence="2">
    <location>
        <begin position="1"/>
        <end position="56"/>
    </location>
</feature>
<accession>A0A7L0SFC8</accession>
<evidence type="ECO:0000313" key="4">
    <source>
        <dbReference type="Proteomes" id="UP000591073"/>
    </source>
</evidence>
<dbReference type="AlphaFoldDB" id="A0A7L0SFC8"/>
<feature type="non-terminal residue" evidence="3">
    <location>
        <position position="68"/>
    </location>
</feature>
<dbReference type="Proteomes" id="UP000591073">
    <property type="component" value="Unassembled WGS sequence"/>
</dbReference>
<gene>
    <name evidence="3" type="primary">Icam5_1</name>
    <name evidence="3" type="ORF">GLABRA_R15693</name>
</gene>
<organism evidence="3 4">
    <name type="scientific">Glaucidium brasilianum</name>
    <name type="common">Ferruginous pygmy-owl</name>
    <dbReference type="NCBI Taxonomy" id="78217"/>
    <lineage>
        <taxon>Eukaryota</taxon>
        <taxon>Metazoa</taxon>
        <taxon>Chordata</taxon>
        <taxon>Craniata</taxon>
        <taxon>Vertebrata</taxon>
        <taxon>Euteleostomi</taxon>
        <taxon>Archelosauria</taxon>
        <taxon>Archosauria</taxon>
        <taxon>Dinosauria</taxon>
        <taxon>Saurischia</taxon>
        <taxon>Theropoda</taxon>
        <taxon>Coelurosauria</taxon>
        <taxon>Aves</taxon>
        <taxon>Neognathae</taxon>
        <taxon>Neoaves</taxon>
        <taxon>Telluraves</taxon>
        <taxon>Strigiformes</taxon>
        <taxon>Strigidae</taxon>
        <taxon>Glaucidium</taxon>
    </lineage>
</organism>
<dbReference type="EMBL" id="VXAP01002570">
    <property type="protein sequence ID" value="NXL40863.1"/>
    <property type="molecule type" value="Genomic_DNA"/>
</dbReference>
<dbReference type="Gene3D" id="2.60.40.10">
    <property type="entry name" value="Immunoglobulins"/>
    <property type="match status" value="1"/>
</dbReference>
<evidence type="ECO:0000313" key="3">
    <source>
        <dbReference type="EMBL" id="NXL40863.1"/>
    </source>
</evidence>
<dbReference type="SUPFAM" id="SSF48726">
    <property type="entry name" value="Immunoglobulin"/>
    <property type="match status" value="1"/>
</dbReference>
<comment type="caution">
    <text evidence="3">The sequence shown here is derived from an EMBL/GenBank/DDBJ whole genome shotgun (WGS) entry which is preliminary data.</text>
</comment>
<evidence type="ECO:0000259" key="2">
    <source>
        <dbReference type="PROSITE" id="PS50835"/>
    </source>
</evidence>
<name>A0A7L0SFC8_GLABR</name>
<dbReference type="PROSITE" id="PS50835">
    <property type="entry name" value="IG_LIKE"/>
    <property type="match status" value="1"/>
</dbReference>
<evidence type="ECO:0000256" key="1">
    <source>
        <dbReference type="SAM" id="MobiDB-lite"/>
    </source>
</evidence>
<feature type="region of interest" description="Disordered" evidence="1">
    <location>
        <begin position="1"/>
        <end position="28"/>
    </location>
</feature>
<reference evidence="3 4" key="1">
    <citation type="submission" date="2019-09" db="EMBL/GenBank/DDBJ databases">
        <title>Bird 10,000 Genomes (B10K) Project - Family phase.</title>
        <authorList>
            <person name="Zhang G."/>
        </authorList>
    </citation>
    <scope>NUCLEOTIDE SEQUENCE [LARGE SCALE GENOMIC DNA]</scope>
    <source>
        <strain evidence="3">B10K-DU-008-63</strain>
    </source>
</reference>
<protein>
    <submittedName>
        <fullName evidence="3">ICAM5 protein</fullName>
    </submittedName>
</protein>
<feature type="non-terminal residue" evidence="3">
    <location>
        <position position="1"/>
    </location>
</feature>
<dbReference type="InterPro" id="IPR013783">
    <property type="entry name" value="Ig-like_fold"/>
</dbReference>
<dbReference type="OrthoDB" id="6250964at2759"/>
<dbReference type="InterPro" id="IPR036179">
    <property type="entry name" value="Ig-like_dom_sf"/>
</dbReference>
<dbReference type="InterPro" id="IPR007110">
    <property type="entry name" value="Ig-like_dom"/>
</dbReference>
<keyword evidence="4" id="KW-1185">Reference proteome</keyword>
<sequence>LVCRADGDPPPSTRCARDGGPPRARGSRAVSRADAGRYVCRASNKHGSAVRSIVITVECECPGTGRGC</sequence>